<reference evidence="3" key="1">
    <citation type="submission" date="2012-03" db="EMBL/GenBank/DDBJ databases">
        <title>Complete genome of Caldisphaera lagunensis DSM 15908.</title>
        <authorList>
            <person name="Lucas S."/>
            <person name="Copeland A."/>
            <person name="Lapidus A."/>
            <person name="Glavina del Rio T."/>
            <person name="Dalin E."/>
            <person name="Tice H."/>
            <person name="Bruce D."/>
            <person name="Goodwin L."/>
            <person name="Pitluck S."/>
            <person name="Peters L."/>
            <person name="Mikhailova N."/>
            <person name="Teshima H."/>
            <person name="Kyrpides N."/>
            <person name="Mavromatis K."/>
            <person name="Ivanova N."/>
            <person name="Brettin T."/>
            <person name="Detter J.C."/>
            <person name="Han C."/>
            <person name="Larimer F."/>
            <person name="Land M."/>
            <person name="Hauser L."/>
            <person name="Markowitz V."/>
            <person name="Cheng J.-F."/>
            <person name="Hugenholtz P."/>
            <person name="Woyke T."/>
            <person name="Wu D."/>
            <person name="Spring S."/>
            <person name="Schroeder M."/>
            <person name="Brambilla E."/>
            <person name="Klenk H.-P."/>
            <person name="Eisen J.A."/>
        </authorList>
    </citation>
    <scope>NUCLEOTIDE SEQUENCE [LARGE SCALE GENOMIC DNA]</scope>
    <source>
        <strain evidence="3">DSM 15908 / JCM 11604 / IC-154</strain>
    </source>
</reference>
<dbReference type="PANTHER" id="PTHR21294">
    <property type="entry name" value="ELECTRON TRANSFER FLAVOPROTEIN BETA-SUBUNIT"/>
    <property type="match status" value="1"/>
</dbReference>
<dbReference type="InterPro" id="IPR012255">
    <property type="entry name" value="ETF_b"/>
</dbReference>
<evidence type="ECO:0000313" key="2">
    <source>
        <dbReference type="EMBL" id="AFZ70106.1"/>
    </source>
</evidence>
<dbReference type="SUPFAM" id="SSF52402">
    <property type="entry name" value="Adenine nucleotide alpha hydrolases-like"/>
    <property type="match status" value="1"/>
</dbReference>
<organism evidence="2 3">
    <name type="scientific">Caldisphaera lagunensis (strain DSM 15908 / JCM 11604 / ANMR 0165 / IC-154)</name>
    <dbReference type="NCBI Taxonomy" id="1056495"/>
    <lineage>
        <taxon>Archaea</taxon>
        <taxon>Thermoproteota</taxon>
        <taxon>Thermoprotei</taxon>
        <taxon>Acidilobales</taxon>
        <taxon>Caldisphaeraceae</taxon>
        <taxon>Caldisphaera</taxon>
    </lineage>
</organism>
<dbReference type="InParanoid" id="L0A8G1"/>
<gene>
    <name evidence="2" type="ordered locus">Calag_0329</name>
</gene>
<dbReference type="AlphaFoldDB" id="L0A8G1"/>
<dbReference type="InterPro" id="IPR033948">
    <property type="entry name" value="ETF_beta_N"/>
</dbReference>
<protein>
    <submittedName>
        <fullName evidence="2">Electron transfer flavoprotein, beta subunit</fullName>
    </submittedName>
</protein>
<dbReference type="InterPro" id="IPR014730">
    <property type="entry name" value="ETF_a/b_N"/>
</dbReference>
<dbReference type="KEGG" id="clg:Calag_0329"/>
<dbReference type="SMART" id="SM00893">
    <property type="entry name" value="ETF"/>
    <property type="match status" value="1"/>
</dbReference>
<accession>L0A8G1</accession>
<dbReference type="GO" id="GO:0009055">
    <property type="term" value="F:electron transfer activity"/>
    <property type="evidence" value="ECO:0007669"/>
    <property type="project" value="InterPro"/>
</dbReference>
<dbReference type="PIRSF" id="PIRSF000090">
    <property type="entry name" value="Beta-ETF"/>
    <property type="match status" value="1"/>
</dbReference>
<dbReference type="RefSeq" id="WP_015232004.1">
    <property type="nucleotide sequence ID" value="NC_019791.1"/>
</dbReference>
<dbReference type="Pfam" id="PF01012">
    <property type="entry name" value="ETF"/>
    <property type="match status" value="1"/>
</dbReference>
<name>L0A8G1_CALLD</name>
<dbReference type="InterPro" id="IPR014729">
    <property type="entry name" value="Rossmann-like_a/b/a_fold"/>
</dbReference>
<dbReference type="PANTHER" id="PTHR21294:SF20">
    <property type="entry name" value="ELECTRON TRANSFER FLAVOPROTEIN, SUBUNIT BETA (ETFB)"/>
    <property type="match status" value="1"/>
</dbReference>
<evidence type="ECO:0000313" key="3">
    <source>
        <dbReference type="Proteomes" id="UP000010469"/>
    </source>
</evidence>
<feature type="domain" description="Electron transfer flavoprotein alpha/beta-subunit N-terminal" evidence="1">
    <location>
        <begin position="25"/>
        <end position="217"/>
    </location>
</feature>
<dbReference type="FunCoup" id="L0A8G1">
    <property type="interactions" value="137"/>
</dbReference>
<proteinExistence type="predicted"/>
<evidence type="ECO:0000259" key="1">
    <source>
        <dbReference type="SMART" id="SM00893"/>
    </source>
</evidence>
<dbReference type="Proteomes" id="UP000010469">
    <property type="component" value="Chromosome"/>
</dbReference>
<keyword evidence="3" id="KW-1185">Reference proteome</keyword>
<dbReference type="GeneID" id="14211589"/>
<dbReference type="HOGENOM" id="CLU_060196_2_2_2"/>
<dbReference type="Gene3D" id="3.40.50.620">
    <property type="entry name" value="HUPs"/>
    <property type="match status" value="1"/>
</dbReference>
<dbReference type="EMBL" id="CP003378">
    <property type="protein sequence ID" value="AFZ70106.1"/>
    <property type="molecule type" value="Genomic_DNA"/>
</dbReference>
<sequence>MSTLGDIVVLIKPALNPEMIRSLPDGGVDFDNIPLKLSDIDRNAIEEANRLKEILKGKIYSITISTWGPIAKRDKDIKMAIQEGLAKGVDEAILLEDDAITPGDQVTTASAIVSILNKFNIKPDIILTGEATIDGFSGQVAGRVAAKLDLPYISFARKIDLNGNKVVAERDLEDYVEVVETQLPVVISVTREINSPKPPTLIQIRMASKKPQHVVKISELQNVTMQKKKLIEAKVLAVKRKQTMIEGKSLEEVADKLINILEQEGVLKH</sequence>
<dbReference type="eggNOG" id="arCOG00446">
    <property type="taxonomic scope" value="Archaea"/>
</dbReference>
<dbReference type="STRING" id="1056495.Calag_0329"/>
<dbReference type="CDD" id="cd01714">
    <property type="entry name" value="ETF_beta"/>
    <property type="match status" value="1"/>
</dbReference>